<dbReference type="SUPFAM" id="SSF55681">
    <property type="entry name" value="Class II aaRS and biotin synthetases"/>
    <property type="match status" value="1"/>
</dbReference>
<dbReference type="InterPro" id="IPR045864">
    <property type="entry name" value="aa-tRNA-synth_II/BPL/LPL"/>
</dbReference>
<dbReference type="Gene3D" id="3.30.930.10">
    <property type="entry name" value="Bira Bifunctional Protein, Domain 2"/>
    <property type="match status" value="1"/>
</dbReference>
<dbReference type="RefSeq" id="WP_420069479.1">
    <property type="nucleotide sequence ID" value="NZ_JBCHKQ010000002.1"/>
</dbReference>
<keyword evidence="4" id="KW-1185">Reference proteome</keyword>
<comment type="caution">
    <text evidence="3">The sequence shown here is derived from an EMBL/GenBank/DDBJ whole genome shotgun (WGS) entry which is preliminary data.</text>
</comment>
<proteinExistence type="predicted"/>
<dbReference type="EC" id="6.3.4.15" evidence="3"/>
<accession>A0ABU9UBK3</accession>
<evidence type="ECO:0000259" key="2">
    <source>
        <dbReference type="PROSITE" id="PS51733"/>
    </source>
</evidence>
<name>A0ABU9UBK3_9SPIR</name>
<dbReference type="Pfam" id="PF08279">
    <property type="entry name" value="HTH_11"/>
    <property type="match status" value="1"/>
</dbReference>
<dbReference type="PANTHER" id="PTHR12835">
    <property type="entry name" value="BIOTIN PROTEIN LIGASE"/>
    <property type="match status" value="1"/>
</dbReference>
<dbReference type="InterPro" id="IPR036390">
    <property type="entry name" value="WH_DNA-bd_sf"/>
</dbReference>
<dbReference type="EMBL" id="JBCHKQ010000002">
    <property type="protein sequence ID" value="MEM5948033.1"/>
    <property type="molecule type" value="Genomic_DNA"/>
</dbReference>
<dbReference type="InterPro" id="IPR004143">
    <property type="entry name" value="BPL_LPL_catalytic"/>
</dbReference>
<dbReference type="PANTHER" id="PTHR12835:SF5">
    <property type="entry name" value="BIOTIN--PROTEIN LIGASE"/>
    <property type="match status" value="1"/>
</dbReference>
<reference evidence="3 4" key="1">
    <citation type="submission" date="2024-03" db="EMBL/GenBank/DDBJ databases">
        <title>Ignisphaera cupida sp. nov., a hyperthermophilic hydrolytic archaeon from a hot spring of Kamchatka, and proposal of Ignisphaeraceae fam. nov.</title>
        <authorList>
            <person name="Podosokorskaya O.A."/>
            <person name="Elcheninov A.G."/>
            <person name="Maltseva A.I."/>
            <person name="Zayulina K.S."/>
            <person name="Novikov A."/>
            <person name="Merkel A.Y."/>
        </authorList>
    </citation>
    <scope>NUCLEOTIDE SEQUENCE [LARGE SCALE GENOMIC DNA]</scope>
    <source>
        <strain evidence="3 4">38H-sp</strain>
    </source>
</reference>
<feature type="domain" description="BPL/LPL catalytic" evidence="2">
    <location>
        <begin position="62"/>
        <end position="254"/>
    </location>
</feature>
<dbReference type="Proteomes" id="UP001466331">
    <property type="component" value="Unassembled WGS sequence"/>
</dbReference>
<organism evidence="3 4">
    <name type="scientific">Rarispira pelagica</name>
    <dbReference type="NCBI Taxonomy" id="3141764"/>
    <lineage>
        <taxon>Bacteria</taxon>
        <taxon>Pseudomonadati</taxon>
        <taxon>Spirochaetota</taxon>
        <taxon>Spirochaetia</taxon>
        <taxon>Winmispirales</taxon>
        <taxon>Winmispiraceae</taxon>
        <taxon>Rarispira</taxon>
    </lineage>
</organism>
<dbReference type="Pfam" id="PF03099">
    <property type="entry name" value="BPL_LplA_LipB"/>
    <property type="match status" value="1"/>
</dbReference>
<dbReference type="SUPFAM" id="SSF46785">
    <property type="entry name" value="Winged helix' DNA-binding domain"/>
    <property type="match status" value="1"/>
</dbReference>
<dbReference type="InterPro" id="IPR013196">
    <property type="entry name" value="HTH_11"/>
</dbReference>
<dbReference type="NCBIfam" id="TIGR00121">
    <property type="entry name" value="birA_ligase"/>
    <property type="match status" value="1"/>
</dbReference>
<dbReference type="InterPro" id="IPR036388">
    <property type="entry name" value="WH-like_DNA-bd_sf"/>
</dbReference>
<dbReference type="InterPro" id="IPR004408">
    <property type="entry name" value="Biotin_CoA_COase_ligase"/>
</dbReference>
<dbReference type="GO" id="GO:0004077">
    <property type="term" value="F:biotin--[biotin carboxyl-carrier protein] ligase activity"/>
    <property type="evidence" value="ECO:0007669"/>
    <property type="project" value="UniProtKB-EC"/>
</dbReference>
<sequence>MKQVNLTRKNILSALRETSDAVSGQLLAEKLGLSRVAVWKHINSLIEKGYGIESTPKGYVLTNDGDFLYPWEFDSRLSVFWQHKCSSTMDIARKLVEEESEHYDIVISDKQDKGRGRYGHSWIYTDKSIATTFILKKSIAMQDIWKVLFAASLAVSEELEVDGIKTSIHWPNDIYAGDKKVAGILMDISAEYMLATNIRIGIGINTGKKPDIDNATSVKIRRKRADFISCVFFRLTELIEADKNSITTKVKNKSDIWGKEIEVHSFGKRIRGIAKDIGKNGELILENKNKERINISDGICTIG</sequence>
<dbReference type="Gene3D" id="1.10.10.10">
    <property type="entry name" value="Winged helix-like DNA-binding domain superfamily/Winged helix DNA-binding domain"/>
    <property type="match status" value="1"/>
</dbReference>
<dbReference type="CDD" id="cd00090">
    <property type="entry name" value="HTH_ARSR"/>
    <property type="match status" value="1"/>
</dbReference>
<evidence type="ECO:0000313" key="3">
    <source>
        <dbReference type="EMBL" id="MEM5948033.1"/>
    </source>
</evidence>
<gene>
    <name evidence="3" type="ORF">WKV44_05715</name>
</gene>
<dbReference type="InterPro" id="IPR011991">
    <property type="entry name" value="ArsR-like_HTH"/>
</dbReference>
<protein>
    <submittedName>
        <fullName evidence="3">Biotin--[acetyl-CoA-carboxylase] ligase</fullName>
        <ecNumber evidence="3">6.3.4.15</ecNumber>
    </submittedName>
</protein>
<dbReference type="PROSITE" id="PS51733">
    <property type="entry name" value="BPL_LPL_CATALYTIC"/>
    <property type="match status" value="1"/>
</dbReference>
<evidence type="ECO:0000256" key="1">
    <source>
        <dbReference type="ARBA" id="ARBA00022598"/>
    </source>
</evidence>
<keyword evidence="1 3" id="KW-0436">Ligase</keyword>
<evidence type="ECO:0000313" key="4">
    <source>
        <dbReference type="Proteomes" id="UP001466331"/>
    </source>
</evidence>